<organism evidence="2 3">
    <name type="scientific">Fusarium oxysporum f. sp. cubense</name>
    <dbReference type="NCBI Taxonomy" id="61366"/>
    <lineage>
        <taxon>Eukaryota</taxon>
        <taxon>Fungi</taxon>
        <taxon>Dikarya</taxon>
        <taxon>Ascomycota</taxon>
        <taxon>Pezizomycotina</taxon>
        <taxon>Sordariomycetes</taxon>
        <taxon>Hypocreomycetidae</taxon>
        <taxon>Hypocreales</taxon>
        <taxon>Nectriaceae</taxon>
        <taxon>Fusarium</taxon>
        <taxon>Fusarium oxysporum species complex</taxon>
    </lineage>
</organism>
<proteinExistence type="predicted"/>
<feature type="signal peptide" evidence="1">
    <location>
        <begin position="1"/>
        <end position="20"/>
    </location>
</feature>
<gene>
    <name evidence="2" type="ORF">Focb16_v011214</name>
</gene>
<reference evidence="2 3" key="1">
    <citation type="journal article" date="2019" name="Microbiol. Resour. Announc.">
        <title>High-quality draft genome sequence of Fusarium oxysporum f. sp. cubense strain 160527, a causal agent of Panama disease.</title>
        <authorList>
            <person name="Asai S."/>
            <person name="Ayukawa Y."/>
            <person name="Gan P."/>
            <person name="Masuda S."/>
            <person name="Komatsu K."/>
            <person name="Shirasu K."/>
            <person name="Arie T."/>
        </authorList>
    </citation>
    <scope>NUCLEOTIDE SEQUENCE [LARGE SCALE GENOMIC DNA]</scope>
    <source>
        <strain evidence="2 3">160527</strain>
    </source>
</reference>
<accession>A0A559L2G7</accession>
<feature type="chain" id="PRO_5022078142" description="Hydrophobin" evidence="1">
    <location>
        <begin position="21"/>
        <end position="83"/>
    </location>
</feature>
<comment type="caution">
    <text evidence="2">The sequence shown here is derived from an EMBL/GenBank/DDBJ whole genome shotgun (WGS) entry which is preliminary data.</text>
</comment>
<evidence type="ECO:0000313" key="2">
    <source>
        <dbReference type="EMBL" id="TVY66924.1"/>
    </source>
</evidence>
<dbReference type="AlphaFoldDB" id="A0A559L2G7"/>
<dbReference type="Proteomes" id="UP000320707">
    <property type="component" value="Unassembled WGS sequence"/>
</dbReference>
<dbReference type="EMBL" id="SRMI01000007">
    <property type="protein sequence ID" value="TVY66924.1"/>
    <property type="molecule type" value="Genomic_DNA"/>
</dbReference>
<evidence type="ECO:0000313" key="3">
    <source>
        <dbReference type="Proteomes" id="UP000320707"/>
    </source>
</evidence>
<keyword evidence="1" id="KW-0732">Signal</keyword>
<evidence type="ECO:0008006" key="4">
    <source>
        <dbReference type="Google" id="ProtNLM"/>
    </source>
</evidence>
<name>A0A559L2G7_FUSOC</name>
<sequence>MLFNKNILTILAATAMAVSANPCSSDQTLVCCKKVGPHSKCQTLLGIPVLNGNCLQIGGNAACCQQNAAPGSINLQACVPVQV</sequence>
<evidence type="ECO:0000256" key="1">
    <source>
        <dbReference type="SAM" id="SignalP"/>
    </source>
</evidence>
<protein>
    <recommendedName>
        <fullName evidence="4">Hydrophobin</fullName>
    </recommendedName>
</protein>